<organism evidence="1 2">
    <name type="scientific">Paenibacillus uliginis N3/975</name>
    <dbReference type="NCBI Taxonomy" id="1313296"/>
    <lineage>
        <taxon>Bacteria</taxon>
        <taxon>Bacillati</taxon>
        <taxon>Bacillota</taxon>
        <taxon>Bacilli</taxon>
        <taxon>Bacillales</taxon>
        <taxon>Paenibacillaceae</taxon>
        <taxon>Paenibacillus</taxon>
    </lineage>
</organism>
<dbReference type="AlphaFoldDB" id="A0A1X7HMW0"/>
<protein>
    <submittedName>
        <fullName evidence="1">Uncharacterized protein</fullName>
    </submittedName>
</protein>
<reference evidence="1 2" key="1">
    <citation type="submission" date="2017-04" db="EMBL/GenBank/DDBJ databases">
        <authorList>
            <person name="Afonso C.L."/>
            <person name="Miller P.J."/>
            <person name="Scott M.A."/>
            <person name="Spackman E."/>
            <person name="Goraichik I."/>
            <person name="Dimitrov K.M."/>
            <person name="Suarez D.L."/>
            <person name="Swayne D.E."/>
        </authorList>
    </citation>
    <scope>NUCLEOTIDE SEQUENCE [LARGE SCALE GENOMIC DNA]</scope>
    <source>
        <strain evidence="1 2">N3/975</strain>
    </source>
</reference>
<accession>A0A1X7HMW0</accession>
<evidence type="ECO:0000313" key="1">
    <source>
        <dbReference type="EMBL" id="SMF89640.1"/>
    </source>
</evidence>
<name>A0A1X7HMW0_9BACL</name>
<dbReference type="Proteomes" id="UP000192940">
    <property type="component" value="Chromosome I"/>
</dbReference>
<dbReference type="EMBL" id="LT840184">
    <property type="protein sequence ID" value="SMF89640.1"/>
    <property type="molecule type" value="Genomic_DNA"/>
</dbReference>
<evidence type="ECO:0000313" key="2">
    <source>
        <dbReference type="Proteomes" id="UP000192940"/>
    </source>
</evidence>
<keyword evidence="2" id="KW-1185">Reference proteome</keyword>
<proteinExistence type="predicted"/>
<gene>
    <name evidence="1" type="ORF">SAMN05661091_4724</name>
</gene>
<sequence>MFRKTDGGIDRSQSLFLYRETQRGEGHEWINANV</sequence>